<protein>
    <submittedName>
        <fullName evidence="2">Sodium/hydrogen exchanger 3</fullName>
    </submittedName>
</protein>
<feature type="compositionally biased region" description="Basic residues" evidence="1">
    <location>
        <begin position="19"/>
        <end position="33"/>
    </location>
</feature>
<comment type="caution">
    <text evidence="2">The sequence shown here is derived from an EMBL/GenBank/DDBJ whole genome shotgun (WGS) entry which is preliminary data.</text>
</comment>
<accession>A0ABP0LLZ3</accession>
<gene>
    <name evidence="2" type="ORF">SCF082_LOCUS22905</name>
</gene>
<dbReference type="InterPro" id="IPR029063">
    <property type="entry name" value="SAM-dependent_MTases_sf"/>
</dbReference>
<dbReference type="SUPFAM" id="SSF53335">
    <property type="entry name" value="S-adenosyl-L-methionine-dependent methyltransferases"/>
    <property type="match status" value="1"/>
</dbReference>
<sequence>MGKSLAALLVAEREKTKVHVKKKPSVKKDKKIVKQPAEAQQPPRQLDPFPMPETSAQLGTWAFTLLRRLGDVLGKEYCCKQLEKKQKILSLFSGVECARLAWEHVSAAASDLWGIRCGLEFIGAVECDAQCQHWIKDRYPNSCLFGNVLELITNKIPEKKVLEPMKIKFKTHAKCLTHGKSCPLQIKGSSLVLGAPCIAFSRLGAREGWQNVQKAQVHAVATAAMNLAQSSTHENVVGYDPKMLESSCTNEIQLAQMMPQRFGYPAGRPREYRIAWNPTEREWGQDLTFQQLADTILAKKGAVPVLSPTCFAISSSEEIKSLVGPKSPEDALSPSMQTSLASYRHLLGTTKTIYDLGQSAEAGRARTDLKHGELPTLATTTSHLWSEELQRCYTGREKLFSLGVPVWEPAAAAGKVLHKAAKAHFAQNIRKVQKPTMKKKRARKTCYSQYKENDIRNFLNEFWDLDKLGKDKSGSQKESFSIDAFFATLYQSVAETLPDRYATFVRIYKESYGREYTESVLYLETLARNRFYVGAVLPDLPWHGTSVDVAEIGELLIAALKGFGTADERCLWQNLPKDELKHIYRKYVRGEPHPCDPTQGMGGLNKEPLAQRLAEHGVTPPGKVNKGAMMSLMRDHWMEQCALAESDNPTKPASPQSQEDPWDLIQPEDEMQHLVQDFCDASESLELALNAIWDKCSSKPSKVKDLINKVRAAHCCLVEEMYDFLVLFDSDNIAAKRNAHPAEVFAACRRNAVRSGLVHDMGIHDSGGIDLAKEPISCNVCDSTHLGTDALDVVKGYTKITVIMFTLLACAELDPENPADMKKLQPLWAFLDKAWLLPANVMLDRSMSQRSFCNLKLSYRGAERQPPSALTLALTFSAIMKAKSDDGSHPANISTEQRLQMIVQEWHNEPGVISKWHLDEGKQRAILNILIGTTSETRSIIQQHLNYFRWKESALSSDLLKSTRWLLGASPKQAKDEMKRILTVNDSVQEAFILNYIAGFCKSTRRVKPSARSKLRATTTEWDRLVDYTCVMLNARNKADAVWADNEEKKRSVGASLARDYMPEVLSCVEVALPNWKVEHLSLWNELVNPVVDMDSQTEDLSHLEETTVAAQFCELKSKIARDELAWVKFKNMEKKKAAREHIVSVTHAKAQNAIGQGIVERYMDKHCNLTLVADVSNVPHIGSWLQQAAAECQTKDRDLPKPVRPDDLAVLMVIDFTKIGVTTTASINKHCAILQKVLQRNPTRSAGLIIAPLLVSSSGGGCLRKDYREIEDKAANLGIALRSVQIGVDLSGLHKNTERPLYYSAWLGVNDCSLPSKGTGHRKNKRDESDGSVTEVNIFTNSVLWRLQGLPLDSWPTGLAEADFVVPSPKTHLASYDGRRNLSDVQETSQWLGGEMTFAKLIEGAVCEHIKKCAVVHSTAYDGAIERACINLGVPVMSVTDTQVHYSYTLMTIANKLLEAWKAGSGSIGKCTPKYRQTPVDDDPISIEKPDLLICCIDDQDHLSLPGTIRAQWISDPIRGREWRELLQGFDKKWSNAASDSSSPGNVQPA</sequence>
<proteinExistence type="predicted"/>
<keyword evidence="3" id="KW-1185">Reference proteome</keyword>
<feature type="region of interest" description="Disordered" evidence="1">
    <location>
        <begin position="19"/>
        <end position="51"/>
    </location>
</feature>
<evidence type="ECO:0000313" key="2">
    <source>
        <dbReference type="EMBL" id="CAK9039099.1"/>
    </source>
</evidence>
<reference evidence="2 3" key="1">
    <citation type="submission" date="2024-02" db="EMBL/GenBank/DDBJ databases">
        <authorList>
            <person name="Chen Y."/>
            <person name="Shah S."/>
            <person name="Dougan E. K."/>
            <person name="Thang M."/>
            <person name="Chan C."/>
        </authorList>
    </citation>
    <scope>NUCLEOTIDE SEQUENCE [LARGE SCALE GENOMIC DNA]</scope>
</reference>
<dbReference type="Proteomes" id="UP001642464">
    <property type="component" value="Unassembled WGS sequence"/>
</dbReference>
<dbReference type="EMBL" id="CAXAMM010016557">
    <property type="protein sequence ID" value="CAK9039099.1"/>
    <property type="molecule type" value="Genomic_DNA"/>
</dbReference>
<evidence type="ECO:0000313" key="3">
    <source>
        <dbReference type="Proteomes" id="UP001642464"/>
    </source>
</evidence>
<evidence type="ECO:0000256" key="1">
    <source>
        <dbReference type="SAM" id="MobiDB-lite"/>
    </source>
</evidence>
<name>A0ABP0LLZ3_9DINO</name>
<organism evidence="2 3">
    <name type="scientific">Durusdinium trenchii</name>
    <dbReference type="NCBI Taxonomy" id="1381693"/>
    <lineage>
        <taxon>Eukaryota</taxon>
        <taxon>Sar</taxon>
        <taxon>Alveolata</taxon>
        <taxon>Dinophyceae</taxon>
        <taxon>Suessiales</taxon>
        <taxon>Symbiodiniaceae</taxon>
        <taxon>Durusdinium</taxon>
    </lineage>
</organism>
<dbReference type="Gene3D" id="3.40.50.150">
    <property type="entry name" value="Vaccinia Virus protein VP39"/>
    <property type="match status" value="1"/>
</dbReference>